<evidence type="ECO:0000313" key="1">
    <source>
        <dbReference type="EMBL" id="QEG10135.1"/>
    </source>
</evidence>
<evidence type="ECO:0000313" key="2">
    <source>
        <dbReference type="Proteomes" id="UP000323801"/>
    </source>
</evidence>
<dbReference type="Proteomes" id="UP000323801">
    <property type="component" value="Segment"/>
</dbReference>
<sequence>MEMKARYERIDVPIYCSEVFVTNDTATCTALAKQHCKVEVDPESYLANGLVVCSSDTQVVWLPKQASARTVAHECAHAVLNLCHYKDIIIDTSNQEPFTYLMGYMFYEINKAREALDNDHQHNAH</sequence>
<dbReference type="EMBL" id="MN101220">
    <property type="protein sequence ID" value="QEG10135.1"/>
    <property type="molecule type" value="Genomic_DNA"/>
</dbReference>
<proteinExistence type="predicted"/>
<reference evidence="1 2" key="1">
    <citation type="submission" date="2019-06" db="EMBL/GenBank/DDBJ databases">
        <title>Comparative genomics of Klebsiella bacteriophages in the elucidation of host range specificity.</title>
        <authorList>
            <person name="Ku H."/>
            <person name="Brown T."/>
            <person name="Kabwe M."/>
            <person name="Chan H.T."/>
            <person name="Petrovski S."/>
            <person name="Tucci J."/>
        </authorList>
    </citation>
    <scope>NUCLEOTIDE SEQUENCE [LARGE SCALE GENOMIC DNA]</scope>
</reference>
<protein>
    <submittedName>
        <fullName evidence="1">Uncharacterized protein</fullName>
    </submittedName>
</protein>
<accession>A0A5B9NBB6</accession>
<keyword evidence="2" id="KW-1185">Reference proteome</keyword>
<name>A0A5B9NBB6_9CAUD</name>
<organism evidence="1 2">
    <name type="scientific">Klebsiella phage KMI6</name>
    <dbReference type="NCBI Taxonomy" id="2601617"/>
    <lineage>
        <taxon>Viruses</taxon>
        <taxon>Duplodnaviria</taxon>
        <taxon>Heunggongvirae</taxon>
        <taxon>Uroviricota</taxon>
        <taxon>Caudoviricetes</taxon>
        <taxon>Autographivirales</taxon>
        <taxon>Autoscriptoviridae</taxon>
        <taxon>Slopekvirinae</taxon>
        <taxon>Drulisvirus</taxon>
        <taxon>Drulisvirus KMI6</taxon>
    </lineage>
</organism>
<gene>
    <name evidence="1" type="ORF">KMI6_26</name>
</gene>